<evidence type="ECO:0000313" key="10">
    <source>
        <dbReference type="EMBL" id="WPH02851.1"/>
    </source>
</evidence>
<name>A0AAQ3RB53_9PEZI</name>
<dbReference type="InterPro" id="IPR011016">
    <property type="entry name" value="Znf_RING-CH"/>
</dbReference>
<evidence type="ECO:0000313" key="11">
    <source>
        <dbReference type="Proteomes" id="UP001303373"/>
    </source>
</evidence>
<evidence type="ECO:0000256" key="6">
    <source>
        <dbReference type="ARBA" id="ARBA00022989"/>
    </source>
</evidence>
<dbReference type="AlphaFoldDB" id="A0AAQ3RB53"/>
<dbReference type="Proteomes" id="UP001303373">
    <property type="component" value="Chromosome 9"/>
</dbReference>
<keyword evidence="3" id="KW-0479">Metal-binding</keyword>
<evidence type="ECO:0000256" key="7">
    <source>
        <dbReference type="ARBA" id="ARBA00023136"/>
    </source>
</evidence>
<dbReference type="PANTHER" id="PTHR46283">
    <property type="entry name" value="E3 UBIQUITIN-PROTEIN LIGASE MARCH5"/>
    <property type="match status" value="1"/>
</dbReference>
<dbReference type="InterPro" id="IPR013083">
    <property type="entry name" value="Znf_RING/FYVE/PHD"/>
</dbReference>
<feature type="compositionally biased region" description="Polar residues" evidence="8">
    <location>
        <begin position="60"/>
        <end position="72"/>
    </location>
</feature>
<keyword evidence="5" id="KW-0862">Zinc</keyword>
<dbReference type="SUPFAM" id="SSF57850">
    <property type="entry name" value="RING/U-box"/>
    <property type="match status" value="1"/>
</dbReference>
<dbReference type="EMBL" id="CP138588">
    <property type="protein sequence ID" value="WPH02851.1"/>
    <property type="molecule type" value="Genomic_DNA"/>
</dbReference>
<evidence type="ECO:0000256" key="4">
    <source>
        <dbReference type="ARBA" id="ARBA00022771"/>
    </source>
</evidence>
<keyword evidence="11" id="KW-1185">Reference proteome</keyword>
<evidence type="ECO:0000259" key="9">
    <source>
        <dbReference type="PROSITE" id="PS51292"/>
    </source>
</evidence>
<feature type="domain" description="RING-CH-type" evidence="9">
    <location>
        <begin position="75"/>
        <end position="149"/>
    </location>
</feature>
<organism evidence="10 11">
    <name type="scientific">Acrodontium crateriforme</name>
    <dbReference type="NCBI Taxonomy" id="150365"/>
    <lineage>
        <taxon>Eukaryota</taxon>
        <taxon>Fungi</taxon>
        <taxon>Dikarya</taxon>
        <taxon>Ascomycota</taxon>
        <taxon>Pezizomycotina</taxon>
        <taxon>Dothideomycetes</taxon>
        <taxon>Dothideomycetidae</taxon>
        <taxon>Mycosphaerellales</taxon>
        <taxon>Teratosphaeriaceae</taxon>
        <taxon>Acrodontium</taxon>
    </lineage>
</organism>
<dbReference type="GO" id="GO:0008270">
    <property type="term" value="F:zinc ion binding"/>
    <property type="evidence" value="ECO:0007669"/>
    <property type="project" value="UniProtKB-KW"/>
</dbReference>
<evidence type="ECO:0000256" key="1">
    <source>
        <dbReference type="ARBA" id="ARBA00004141"/>
    </source>
</evidence>
<evidence type="ECO:0000256" key="2">
    <source>
        <dbReference type="ARBA" id="ARBA00022692"/>
    </source>
</evidence>
<proteinExistence type="predicted"/>
<dbReference type="PROSITE" id="PS51292">
    <property type="entry name" value="ZF_RING_CH"/>
    <property type="match status" value="1"/>
</dbReference>
<reference evidence="10 11" key="1">
    <citation type="submission" date="2023-11" db="EMBL/GenBank/DDBJ databases">
        <title>An acidophilic fungus is an integral part of prey digestion in a carnivorous sundew plant.</title>
        <authorList>
            <person name="Tsai I.J."/>
        </authorList>
    </citation>
    <scope>NUCLEOTIDE SEQUENCE [LARGE SCALE GENOMIC DNA]</scope>
    <source>
        <strain evidence="10">169a</strain>
    </source>
</reference>
<keyword evidence="4" id="KW-0863">Zinc-finger</keyword>
<accession>A0AAQ3RB53</accession>
<keyword evidence="2" id="KW-0812">Transmembrane</keyword>
<dbReference type="Gene3D" id="3.30.40.10">
    <property type="entry name" value="Zinc/RING finger domain, C3HC4 (zinc finger)"/>
    <property type="match status" value="1"/>
</dbReference>
<comment type="subcellular location">
    <subcellularLocation>
        <location evidence="1">Membrane</location>
        <topology evidence="1">Multi-pass membrane protein</topology>
    </subcellularLocation>
</comment>
<protein>
    <recommendedName>
        <fullName evidence="9">RING-CH-type domain-containing protein</fullName>
    </recommendedName>
</protein>
<keyword evidence="6" id="KW-1133">Transmembrane helix</keyword>
<feature type="region of interest" description="Disordered" evidence="8">
    <location>
        <begin position="383"/>
        <end position="440"/>
    </location>
</feature>
<feature type="compositionally biased region" description="Polar residues" evidence="8">
    <location>
        <begin position="1"/>
        <end position="30"/>
    </location>
</feature>
<dbReference type="GO" id="GO:0016020">
    <property type="term" value="C:membrane"/>
    <property type="evidence" value="ECO:0007669"/>
    <property type="project" value="UniProtKB-SubCell"/>
</dbReference>
<evidence type="ECO:0000256" key="3">
    <source>
        <dbReference type="ARBA" id="ARBA00022723"/>
    </source>
</evidence>
<feature type="region of interest" description="Disordered" evidence="8">
    <location>
        <begin position="1"/>
        <end position="77"/>
    </location>
</feature>
<sequence>MDSLSARQPFQRTTMSGLSSASQTQPQSSGSHEESNLSDQPPIVDLNSPIEPPTSDKVKQSQSERTGTNPSLPDTEEKEEQTCWICFGDSSEDTPDSSPWRDPCPCALTAHESCLLDFIADKESPTNSRNQLKAQRIECPQCKSEIKLSRPKDYLVDAVRAAERLATRAITPGALVVLAGIAYKGSMSLGIHSIYAVFGLEEGHQILEPLLSLGMQPSLEVYIGEAHALSMIWDTVRHRASAWMMYLGVPMIAPALILSRTSYADNALPAISLLFITAHRLSSDDSVDYTQWPPTASFAFACLPYVRSVYNLLYKALFQKKEERWLAEIQPRANERNDDGEDDAGANEMGDLAAEDINEFEIRIDGNIWEDDWEDQAVAAPDRQQAPPFNQPPLDRPQTLDGEGRQQLPPPVGVVGIIEDPEPAAAPPRQPQQDAQPQGERRLSFSPITVAGKVFGALLFPSIAGLSGSLLRLLLPKAWTTTSSLNKAGLLQHRWGRTLVGGCLFVACKDAVMLYVRWRMAKIHQQRRVIDYDRSKAKSRKRT</sequence>
<keyword evidence="7" id="KW-0472">Membrane</keyword>
<evidence type="ECO:0000256" key="5">
    <source>
        <dbReference type="ARBA" id="ARBA00022833"/>
    </source>
</evidence>
<evidence type="ECO:0000256" key="8">
    <source>
        <dbReference type="SAM" id="MobiDB-lite"/>
    </source>
</evidence>
<gene>
    <name evidence="10" type="ORF">R9X50_00571900</name>
</gene>